<comment type="catalytic activity">
    <reaction evidence="5">
        <text>3'-dephospho-CoA + ATP = ADP + CoA + H(+)</text>
        <dbReference type="Rhea" id="RHEA:18245"/>
        <dbReference type="ChEBI" id="CHEBI:15378"/>
        <dbReference type="ChEBI" id="CHEBI:30616"/>
        <dbReference type="ChEBI" id="CHEBI:57287"/>
        <dbReference type="ChEBI" id="CHEBI:57328"/>
        <dbReference type="ChEBI" id="CHEBI:456216"/>
        <dbReference type="EC" id="2.7.1.24"/>
    </reaction>
</comment>
<dbReference type="PROSITE" id="PS51219">
    <property type="entry name" value="DPCK"/>
    <property type="match status" value="1"/>
</dbReference>
<dbReference type="CDD" id="cd02022">
    <property type="entry name" value="DPCK"/>
    <property type="match status" value="1"/>
</dbReference>
<comment type="similarity">
    <text evidence="1 5">Belongs to the CoaE family.</text>
</comment>
<comment type="function">
    <text evidence="5">Catalyzes the phosphorylation of the 3'-hydroxyl group of dephosphocoenzyme A to form coenzyme A.</text>
</comment>
<dbReference type="InterPro" id="IPR027417">
    <property type="entry name" value="P-loop_NTPase"/>
</dbReference>
<keyword evidence="3 5" id="KW-0067">ATP-binding</keyword>
<protein>
    <recommendedName>
        <fullName evidence="5 6">Dephospho-CoA kinase</fullName>
        <ecNumber evidence="5 6">2.7.1.24</ecNumber>
    </recommendedName>
    <alternativeName>
        <fullName evidence="5">Dephosphocoenzyme A kinase</fullName>
    </alternativeName>
</protein>
<dbReference type="EMBL" id="JAFKGL010000011">
    <property type="protein sequence ID" value="MBN9412574.1"/>
    <property type="molecule type" value="Genomic_DNA"/>
</dbReference>
<comment type="subcellular location">
    <subcellularLocation>
        <location evidence="5">Cytoplasm</location>
    </subcellularLocation>
</comment>
<keyword evidence="5" id="KW-0963">Cytoplasm</keyword>
<evidence type="ECO:0000256" key="5">
    <source>
        <dbReference type="HAMAP-Rule" id="MF_00376"/>
    </source>
</evidence>
<dbReference type="PANTHER" id="PTHR10695">
    <property type="entry name" value="DEPHOSPHO-COA KINASE-RELATED"/>
    <property type="match status" value="1"/>
</dbReference>
<keyword evidence="2 5" id="KW-0547">Nucleotide-binding</keyword>
<feature type="binding site" evidence="5">
    <location>
        <begin position="26"/>
        <end position="31"/>
    </location>
    <ligand>
        <name>ATP</name>
        <dbReference type="ChEBI" id="CHEBI:30616"/>
    </ligand>
</feature>
<dbReference type="AlphaFoldDB" id="A0A8J7TV27"/>
<dbReference type="SUPFAM" id="SSF52540">
    <property type="entry name" value="P-loop containing nucleoside triphosphate hydrolases"/>
    <property type="match status" value="1"/>
</dbReference>
<comment type="caution">
    <text evidence="7">The sequence shown here is derived from an EMBL/GenBank/DDBJ whole genome shotgun (WGS) entry which is preliminary data.</text>
</comment>
<gene>
    <name evidence="5" type="primary">coaE</name>
    <name evidence="7" type="ORF">J0H12_01430</name>
</gene>
<dbReference type="PANTHER" id="PTHR10695:SF46">
    <property type="entry name" value="BIFUNCTIONAL COENZYME A SYNTHASE-RELATED"/>
    <property type="match status" value="1"/>
</dbReference>
<evidence type="ECO:0000256" key="2">
    <source>
        <dbReference type="ARBA" id="ARBA00022741"/>
    </source>
</evidence>
<dbReference type="Pfam" id="PF01121">
    <property type="entry name" value="CoaE"/>
    <property type="match status" value="1"/>
</dbReference>
<dbReference type="EC" id="2.7.1.24" evidence="5 6"/>
<evidence type="ECO:0000313" key="8">
    <source>
        <dbReference type="Proteomes" id="UP000664414"/>
    </source>
</evidence>
<dbReference type="GO" id="GO:0004140">
    <property type="term" value="F:dephospho-CoA kinase activity"/>
    <property type="evidence" value="ECO:0007669"/>
    <property type="project" value="UniProtKB-UniRule"/>
</dbReference>
<sequence length="213" mass="24143">MSYPQVFRQGTVMELPQVLGLTGSIGTGKSTVAKMFRSLKIPVVDADKIVHQLYETSPILIEKVGAYQDSLINEGKVDRYALAQLVVNDPSFLPFLEETVHPLVKQRLLDAIEVAKKEKIPLLVLEVPLLFEVGLDEVCDFTLVVHTSEALQRERVLRRLGMTEEKLLKMLRRQLPQEEKINCADFTLDTSQARVHIFKDLLRHLKKVCSSHA</sequence>
<evidence type="ECO:0000256" key="6">
    <source>
        <dbReference type="NCBIfam" id="TIGR00152"/>
    </source>
</evidence>
<organism evidence="7 8">
    <name type="scientific">Candidatus Paracaedimonas acanthamoebae</name>
    <dbReference type="NCBI Taxonomy" id="244581"/>
    <lineage>
        <taxon>Bacteria</taxon>
        <taxon>Pseudomonadati</taxon>
        <taxon>Pseudomonadota</taxon>
        <taxon>Alphaproteobacteria</taxon>
        <taxon>Holosporales</taxon>
        <taxon>Caedimonadaceae</taxon>
        <taxon>Candidatus Paracaedimonas</taxon>
    </lineage>
</organism>
<keyword evidence="5 7" id="KW-0418">Kinase</keyword>
<dbReference type="Gene3D" id="3.40.50.300">
    <property type="entry name" value="P-loop containing nucleotide triphosphate hydrolases"/>
    <property type="match status" value="1"/>
</dbReference>
<reference evidence="7" key="1">
    <citation type="submission" date="2021-02" db="EMBL/GenBank/DDBJ databases">
        <title>Thiocyanate and organic carbon inputs drive convergent selection for specific autotrophic Afipia and Thiobacillus strains within complex microbiomes.</title>
        <authorList>
            <person name="Huddy R.J."/>
            <person name="Sachdeva R."/>
            <person name="Kadzinga F."/>
            <person name="Kantor R.S."/>
            <person name="Harrison S.T.L."/>
            <person name="Banfield J.F."/>
        </authorList>
    </citation>
    <scope>NUCLEOTIDE SEQUENCE</scope>
    <source>
        <strain evidence="7">SCN18_10_11_15_R4_P_38_20</strain>
    </source>
</reference>
<dbReference type="HAMAP" id="MF_00376">
    <property type="entry name" value="Dephospho_CoA_kinase"/>
    <property type="match status" value="1"/>
</dbReference>
<dbReference type="InterPro" id="IPR001977">
    <property type="entry name" value="Depp_CoAkinase"/>
</dbReference>
<dbReference type="UniPathway" id="UPA00241">
    <property type="reaction ID" value="UER00356"/>
</dbReference>
<dbReference type="GO" id="GO:0015937">
    <property type="term" value="P:coenzyme A biosynthetic process"/>
    <property type="evidence" value="ECO:0007669"/>
    <property type="project" value="UniProtKB-UniRule"/>
</dbReference>
<comment type="pathway">
    <text evidence="5">Cofactor biosynthesis; coenzyme A biosynthesis; CoA from (R)-pantothenate: step 5/5.</text>
</comment>
<evidence type="ECO:0000256" key="1">
    <source>
        <dbReference type="ARBA" id="ARBA00009018"/>
    </source>
</evidence>
<dbReference type="GO" id="GO:0005737">
    <property type="term" value="C:cytoplasm"/>
    <property type="evidence" value="ECO:0007669"/>
    <property type="project" value="UniProtKB-SubCell"/>
</dbReference>
<name>A0A8J7TV27_9PROT</name>
<evidence type="ECO:0000256" key="4">
    <source>
        <dbReference type="ARBA" id="ARBA00022993"/>
    </source>
</evidence>
<keyword evidence="4 5" id="KW-0173">Coenzyme A biosynthesis</keyword>
<accession>A0A8J7TV27</accession>
<proteinExistence type="inferred from homology"/>
<evidence type="ECO:0000256" key="3">
    <source>
        <dbReference type="ARBA" id="ARBA00022840"/>
    </source>
</evidence>
<dbReference type="Proteomes" id="UP000664414">
    <property type="component" value="Unassembled WGS sequence"/>
</dbReference>
<evidence type="ECO:0000313" key="7">
    <source>
        <dbReference type="EMBL" id="MBN9412574.1"/>
    </source>
</evidence>
<keyword evidence="5 7" id="KW-0808">Transferase</keyword>
<dbReference type="GO" id="GO:0005524">
    <property type="term" value="F:ATP binding"/>
    <property type="evidence" value="ECO:0007669"/>
    <property type="project" value="UniProtKB-UniRule"/>
</dbReference>
<dbReference type="NCBIfam" id="TIGR00152">
    <property type="entry name" value="dephospho-CoA kinase"/>
    <property type="match status" value="1"/>
</dbReference>